<comment type="caution">
    <text evidence="1">The sequence shown here is derived from an EMBL/GenBank/DDBJ whole genome shotgun (WGS) entry which is preliminary data.</text>
</comment>
<evidence type="ECO:0000313" key="1">
    <source>
        <dbReference type="EMBL" id="KKU92684.1"/>
    </source>
</evidence>
<gene>
    <name evidence="1" type="ORF">UY22_C0028G0006</name>
</gene>
<reference evidence="1 2" key="1">
    <citation type="journal article" date="2015" name="Nature">
        <title>rRNA introns, odd ribosomes, and small enigmatic genomes across a large radiation of phyla.</title>
        <authorList>
            <person name="Brown C.T."/>
            <person name="Hug L.A."/>
            <person name="Thomas B.C."/>
            <person name="Sharon I."/>
            <person name="Castelle C.J."/>
            <person name="Singh A."/>
            <person name="Wilkins M.J."/>
            <person name="Williams K.H."/>
            <person name="Banfield J.F."/>
        </authorList>
    </citation>
    <scope>NUCLEOTIDE SEQUENCE [LARGE SCALE GENOMIC DNA]</scope>
</reference>
<proteinExistence type="predicted"/>
<evidence type="ECO:0000313" key="2">
    <source>
        <dbReference type="Proteomes" id="UP000034877"/>
    </source>
</evidence>
<dbReference type="AlphaFoldDB" id="A0A0G1UF17"/>
<protein>
    <submittedName>
        <fullName evidence="1">Uncharacterized protein</fullName>
    </submittedName>
</protein>
<name>A0A0G1UF17_9BACT</name>
<dbReference type="Proteomes" id="UP000034877">
    <property type="component" value="Unassembled WGS sequence"/>
</dbReference>
<sequence>MSSAVRQVVVQIGAMQTEVDSTADTLHTGSAFPSPIIIAFIKGDPDSIRVAKKSGFRYVGIVKYHGNEKKDSEVWVADWKQVSGLLKK</sequence>
<organism evidence="1 2">
    <name type="scientific">Candidatus Amesbacteria bacterium GW2011_GWC1_48_10</name>
    <dbReference type="NCBI Taxonomy" id="1618365"/>
    <lineage>
        <taxon>Bacteria</taxon>
        <taxon>Candidatus Amesiibacteriota</taxon>
    </lineage>
</organism>
<accession>A0A0G1UF17</accession>
<dbReference type="EMBL" id="LCPE01000028">
    <property type="protein sequence ID" value="KKU92684.1"/>
    <property type="molecule type" value="Genomic_DNA"/>
</dbReference>